<comment type="caution">
    <text evidence="1">The sequence shown here is derived from an EMBL/GenBank/DDBJ whole genome shotgun (WGS) entry which is preliminary data.</text>
</comment>
<evidence type="ECO:0000313" key="2">
    <source>
        <dbReference type="Proteomes" id="UP000521872"/>
    </source>
</evidence>
<evidence type="ECO:0000313" key="1">
    <source>
        <dbReference type="EMBL" id="KAF4617775.1"/>
    </source>
</evidence>
<proteinExistence type="predicted"/>
<reference evidence="1 2" key="1">
    <citation type="submission" date="2019-12" db="EMBL/GenBank/DDBJ databases">
        <authorList>
            <person name="Floudas D."/>
            <person name="Bentzer J."/>
            <person name="Ahren D."/>
            <person name="Johansson T."/>
            <person name="Persson P."/>
            <person name="Tunlid A."/>
        </authorList>
    </citation>
    <scope>NUCLEOTIDE SEQUENCE [LARGE SCALE GENOMIC DNA]</scope>
    <source>
        <strain evidence="1 2">CBS 102.39</strain>
    </source>
</reference>
<dbReference type="EMBL" id="JAACJL010000030">
    <property type="protein sequence ID" value="KAF4617775.1"/>
    <property type="molecule type" value="Genomic_DNA"/>
</dbReference>
<name>A0A8H4VRL3_9AGAR</name>
<accession>A0A8H4VRL3</accession>
<keyword evidence="2" id="KW-1185">Reference proteome</keyword>
<dbReference type="AlphaFoldDB" id="A0A8H4VRL3"/>
<sequence>MEIVRTTLLCEHLEQWIKKTLGDVGRNRLRLRLDEHNTGYVTLKSFQEFARDMTLKDAVRLYCADPQFPLLVWISDDLEVNASKVAYAQARGVSVVQISSTKTAKAWIKVNKSLLKAHDSPRSLRFVSDQNRYELHRNGTVTLNNEAGEQIMKFIREEGIYAPILILTSGQSIHLTRYVESYDMTGSVLWDGRGFYDFAAALGARRKSDRIWMGYGGRYPDGRPL</sequence>
<organism evidence="1 2">
    <name type="scientific">Agrocybe pediades</name>
    <dbReference type="NCBI Taxonomy" id="84607"/>
    <lineage>
        <taxon>Eukaryota</taxon>
        <taxon>Fungi</taxon>
        <taxon>Dikarya</taxon>
        <taxon>Basidiomycota</taxon>
        <taxon>Agaricomycotina</taxon>
        <taxon>Agaricomycetes</taxon>
        <taxon>Agaricomycetidae</taxon>
        <taxon>Agaricales</taxon>
        <taxon>Agaricineae</taxon>
        <taxon>Strophariaceae</taxon>
        <taxon>Agrocybe</taxon>
    </lineage>
</organism>
<dbReference type="Proteomes" id="UP000521872">
    <property type="component" value="Unassembled WGS sequence"/>
</dbReference>
<gene>
    <name evidence="1" type="ORF">D9613_006305</name>
</gene>
<protein>
    <submittedName>
        <fullName evidence="1">Uncharacterized protein</fullName>
    </submittedName>
</protein>